<feature type="compositionally biased region" description="Polar residues" evidence="2">
    <location>
        <begin position="458"/>
        <end position="467"/>
    </location>
</feature>
<feature type="region of interest" description="Disordered" evidence="2">
    <location>
        <begin position="523"/>
        <end position="558"/>
    </location>
</feature>
<gene>
    <name evidence="3" type="ORF">CLAFUR5_04216</name>
</gene>
<reference evidence="3" key="2">
    <citation type="journal article" date="2022" name="Microb. Genom.">
        <title>A chromosome-scale genome assembly of the tomato pathogen Cladosporium fulvum reveals a compartmentalized genome architecture and the presence of a dispensable chromosome.</title>
        <authorList>
            <person name="Zaccaron A.Z."/>
            <person name="Chen L.H."/>
            <person name="Samaras A."/>
            <person name="Stergiopoulos I."/>
        </authorList>
    </citation>
    <scope>NUCLEOTIDE SEQUENCE</scope>
    <source>
        <strain evidence="3">Race5_Kim</strain>
    </source>
</reference>
<feature type="compositionally biased region" description="Low complexity" evidence="2">
    <location>
        <begin position="675"/>
        <end position="690"/>
    </location>
</feature>
<dbReference type="RefSeq" id="XP_047760214.1">
    <property type="nucleotide sequence ID" value="XM_047903364.1"/>
</dbReference>
<dbReference type="GeneID" id="71984094"/>
<evidence type="ECO:0000313" key="3">
    <source>
        <dbReference type="EMBL" id="UJO15848.1"/>
    </source>
</evidence>
<feature type="region of interest" description="Disordered" evidence="2">
    <location>
        <begin position="368"/>
        <end position="395"/>
    </location>
</feature>
<name>A0A9Q8LFT6_PASFU</name>
<feature type="compositionally biased region" description="Polar residues" evidence="2">
    <location>
        <begin position="691"/>
        <end position="714"/>
    </location>
</feature>
<dbReference type="Proteomes" id="UP000756132">
    <property type="component" value="Chromosome 4"/>
</dbReference>
<proteinExistence type="predicted"/>
<feature type="compositionally biased region" description="Polar residues" evidence="2">
    <location>
        <begin position="630"/>
        <end position="657"/>
    </location>
</feature>
<accession>A0A9Q8LFT6</accession>
<feature type="region of interest" description="Disordered" evidence="2">
    <location>
        <begin position="456"/>
        <end position="505"/>
    </location>
</feature>
<sequence length="768" mass="84014">MMMGDDDDDADADAIQSFLDDNDSAGASSYIPASRPPISCCCGNVACAFLKHNESALDGLERDVSTAARLGKALLMRHEAYIADSERERKAMTAQIETLEEDKKMLETQNATVIEENRNLLDQLEILNNAVAESDTQVMNLQATLRSTQQELQKLSYLATRTEHLERQLAEFEREQASWHATLEEKTGAEKSAVRRWQQAQRTLSSLQEEIERIEREAKEEKERHVEVVGRMERRHAVERELDSAAGRLKGAAALKKAGTDTEGTNVVSHFVRDILQDNANLQMGIVELRDMLHTSNEEVETLRNELSIHQPVVSSEDIAQPTPTPPRPHLKEEMRRATAGEVHVHHHYHAPSTPKVSTIRRPKKKRYGALTTGHFTPPCVSGTSTPRYSFSSGTPTATAAILSHTAASLPETVGGMKRLSLQSNTTFHSTRDFSGASSPTSTHRASSLFDRVFSEAGQDSSRPTTPDTEEPGSPVWLPANSKRSSKSSYHGRQQSSASHRARPSLDSILDMSAENLRHLEQQSADSVIHEEDEEDEEDWENEESSRPEADSEDITPLSAELEHAFTPRPRMLRRATSHESILSISGQDIHTLKSRPSQLLTPFGARSFTPHATLSDATAHASRPAAMSRPSNSGASILSGMASSQRQPSGQQSATPKQGLGSKVGGWVFGKWGTSPAPATPADFTPTGTKNLAPTLTAPKNNRSVSVASGSTTKSDDSATPKKPKHRPPGINQSGPIMGFAPEIRIQHPPIMKSLDQDALKGALGER</sequence>
<feature type="region of interest" description="Disordered" evidence="2">
    <location>
        <begin position="618"/>
        <end position="742"/>
    </location>
</feature>
<reference evidence="3" key="1">
    <citation type="submission" date="2021-12" db="EMBL/GenBank/DDBJ databases">
        <authorList>
            <person name="Zaccaron A."/>
            <person name="Stergiopoulos I."/>
        </authorList>
    </citation>
    <scope>NUCLEOTIDE SEQUENCE</scope>
    <source>
        <strain evidence="3">Race5_Kim</strain>
    </source>
</reference>
<evidence type="ECO:0000313" key="4">
    <source>
        <dbReference type="Proteomes" id="UP000756132"/>
    </source>
</evidence>
<dbReference type="OrthoDB" id="4088568at2759"/>
<feature type="compositionally biased region" description="Acidic residues" evidence="2">
    <location>
        <begin position="531"/>
        <end position="543"/>
    </location>
</feature>
<dbReference type="EMBL" id="CP090166">
    <property type="protein sequence ID" value="UJO15848.1"/>
    <property type="molecule type" value="Genomic_DNA"/>
</dbReference>
<evidence type="ECO:0000256" key="1">
    <source>
        <dbReference type="SAM" id="Coils"/>
    </source>
</evidence>
<keyword evidence="4" id="KW-1185">Reference proteome</keyword>
<feature type="compositionally biased region" description="Polar residues" evidence="2">
    <location>
        <begin position="487"/>
        <end position="499"/>
    </location>
</feature>
<evidence type="ECO:0000256" key="2">
    <source>
        <dbReference type="SAM" id="MobiDB-lite"/>
    </source>
</evidence>
<feature type="coiled-coil region" evidence="1">
    <location>
        <begin position="82"/>
        <end position="231"/>
    </location>
</feature>
<feature type="compositionally biased region" description="Polar residues" evidence="2">
    <location>
        <begin position="382"/>
        <end position="395"/>
    </location>
</feature>
<dbReference type="AlphaFoldDB" id="A0A9Q8LFT6"/>
<dbReference type="KEGG" id="ffu:CLAFUR5_04216"/>
<keyword evidence="1" id="KW-0175">Coiled coil</keyword>
<organism evidence="3 4">
    <name type="scientific">Passalora fulva</name>
    <name type="common">Tomato leaf mold</name>
    <name type="synonym">Cladosporium fulvum</name>
    <dbReference type="NCBI Taxonomy" id="5499"/>
    <lineage>
        <taxon>Eukaryota</taxon>
        <taxon>Fungi</taxon>
        <taxon>Dikarya</taxon>
        <taxon>Ascomycota</taxon>
        <taxon>Pezizomycotina</taxon>
        <taxon>Dothideomycetes</taxon>
        <taxon>Dothideomycetidae</taxon>
        <taxon>Mycosphaerellales</taxon>
        <taxon>Mycosphaerellaceae</taxon>
        <taxon>Fulvia</taxon>
    </lineage>
</organism>
<protein>
    <submittedName>
        <fullName evidence="3">Uncharacterized protein</fullName>
    </submittedName>
</protein>